<dbReference type="EMBL" id="BAABGT010000086">
    <property type="protein sequence ID" value="GAA4554723.1"/>
    <property type="molecule type" value="Genomic_DNA"/>
</dbReference>
<sequence length="81" mass="9174">MSEHEIAQPTMRQLIDDGAAAALLNDHFPVPARYRDNWWHVPSEADPDAPFRPAVEEVASEFEAMHRRRRAADLAADSHGR</sequence>
<evidence type="ECO:0000313" key="1">
    <source>
        <dbReference type="EMBL" id="GAA4554723.1"/>
    </source>
</evidence>
<protein>
    <submittedName>
        <fullName evidence="1">Uncharacterized protein</fullName>
    </submittedName>
</protein>
<comment type="caution">
    <text evidence="1">The sequence shown here is derived from an EMBL/GenBank/DDBJ whole genome shotgun (WGS) entry which is preliminary data.</text>
</comment>
<evidence type="ECO:0000313" key="2">
    <source>
        <dbReference type="Proteomes" id="UP001501598"/>
    </source>
</evidence>
<keyword evidence="2" id="KW-1185">Reference proteome</keyword>
<accession>A0ABP8RZQ9</accession>
<gene>
    <name evidence="1" type="ORF">GCM10023175_53270</name>
</gene>
<dbReference type="RefSeq" id="WP_345424300.1">
    <property type="nucleotide sequence ID" value="NZ_BAABGT010000086.1"/>
</dbReference>
<reference evidence="2" key="1">
    <citation type="journal article" date="2019" name="Int. J. Syst. Evol. Microbiol.">
        <title>The Global Catalogue of Microorganisms (GCM) 10K type strain sequencing project: providing services to taxonomists for standard genome sequencing and annotation.</title>
        <authorList>
            <consortium name="The Broad Institute Genomics Platform"/>
            <consortium name="The Broad Institute Genome Sequencing Center for Infectious Disease"/>
            <person name="Wu L."/>
            <person name="Ma J."/>
        </authorList>
    </citation>
    <scope>NUCLEOTIDE SEQUENCE [LARGE SCALE GENOMIC DNA]</scope>
    <source>
        <strain evidence="2">JCM 17906</strain>
    </source>
</reference>
<organism evidence="1 2">
    <name type="scientific">Pseudonocardia xishanensis</name>
    <dbReference type="NCBI Taxonomy" id="630995"/>
    <lineage>
        <taxon>Bacteria</taxon>
        <taxon>Bacillati</taxon>
        <taxon>Actinomycetota</taxon>
        <taxon>Actinomycetes</taxon>
        <taxon>Pseudonocardiales</taxon>
        <taxon>Pseudonocardiaceae</taxon>
        <taxon>Pseudonocardia</taxon>
    </lineage>
</organism>
<dbReference type="Proteomes" id="UP001501598">
    <property type="component" value="Unassembled WGS sequence"/>
</dbReference>
<name>A0ABP8RZQ9_9PSEU</name>
<proteinExistence type="predicted"/>